<evidence type="ECO:0000313" key="5">
    <source>
        <dbReference type="Proteomes" id="UP000320333"/>
    </source>
</evidence>
<feature type="transmembrane region" description="Helical" evidence="2">
    <location>
        <begin position="170"/>
        <end position="191"/>
    </location>
</feature>
<feature type="signal peptide" evidence="3">
    <location>
        <begin position="1"/>
        <end position="20"/>
    </location>
</feature>
<comment type="caution">
    <text evidence="4">The sequence shown here is derived from an EMBL/GenBank/DDBJ whole genome shotgun (WGS) entry which is preliminary data.</text>
</comment>
<feature type="compositionally biased region" description="Pro residues" evidence="1">
    <location>
        <begin position="210"/>
        <end position="220"/>
    </location>
</feature>
<evidence type="ECO:0000313" key="4">
    <source>
        <dbReference type="EMBL" id="TPX74152.1"/>
    </source>
</evidence>
<name>A0A507FDD8_9FUNG</name>
<evidence type="ECO:0000256" key="1">
    <source>
        <dbReference type="SAM" id="MobiDB-lite"/>
    </source>
</evidence>
<keyword evidence="5" id="KW-1185">Reference proteome</keyword>
<protein>
    <recommendedName>
        <fullName evidence="6">SAM domain-containing protein</fullName>
    </recommendedName>
</protein>
<dbReference type="OrthoDB" id="10416612at2759"/>
<proteinExistence type="predicted"/>
<organism evidence="4 5">
    <name type="scientific">Chytriomyces confervae</name>
    <dbReference type="NCBI Taxonomy" id="246404"/>
    <lineage>
        <taxon>Eukaryota</taxon>
        <taxon>Fungi</taxon>
        <taxon>Fungi incertae sedis</taxon>
        <taxon>Chytridiomycota</taxon>
        <taxon>Chytridiomycota incertae sedis</taxon>
        <taxon>Chytridiomycetes</taxon>
        <taxon>Chytridiales</taxon>
        <taxon>Chytriomycetaceae</taxon>
        <taxon>Chytriomyces</taxon>
    </lineage>
</organism>
<dbReference type="AlphaFoldDB" id="A0A507FDD8"/>
<keyword evidence="2" id="KW-0812">Transmembrane</keyword>
<evidence type="ECO:0000256" key="2">
    <source>
        <dbReference type="SAM" id="Phobius"/>
    </source>
</evidence>
<accession>A0A507FDD8</accession>
<evidence type="ECO:0000256" key="3">
    <source>
        <dbReference type="SAM" id="SignalP"/>
    </source>
</evidence>
<dbReference type="Gene3D" id="1.10.150.50">
    <property type="entry name" value="Transcription Factor, Ets-1"/>
    <property type="match status" value="1"/>
</dbReference>
<dbReference type="InterPro" id="IPR013761">
    <property type="entry name" value="SAM/pointed_sf"/>
</dbReference>
<feature type="chain" id="PRO_5021201220" description="SAM domain-containing protein" evidence="3">
    <location>
        <begin position="21"/>
        <end position="445"/>
    </location>
</feature>
<feature type="compositionally biased region" description="Low complexity" evidence="1">
    <location>
        <begin position="221"/>
        <end position="249"/>
    </location>
</feature>
<feature type="compositionally biased region" description="Gly residues" evidence="1">
    <location>
        <begin position="126"/>
        <end position="139"/>
    </location>
</feature>
<feature type="compositionally biased region" description="Low complexity" evidence="1">
    <location>
        <begin position="140"/>
        <end position="165"/>
    </location>
</feature>
<feature type="region of interest" description="Disordered" evidence="1">
    <location>
        <begin position="122"/>
        <end position="166"/>
    </location>
</feature>
<keyword evidence="2" id="KW-1133">Transmembrane helix</keyword>
<evidence type="ECO:0008006" key="6">
    <source>
        <dbReference type="Google" id="ProtNLM"/>
    </source>
</evidence>
<reference evidence="4 5" key="1">
    <citation type="journal article" date="2019" name="Sci. Rep.">
        <title>Comparative genomics of chytrid fungi reveal insights into the obligate biotrophic and pathogenic lifestyle of Synchytrium endobioticum.</title>
        <authorList>
            <person name="van de Vossenberg B.T.L.H."/>
            <person name="Warris S."/>
            <person name="Nguyen H.D.T."/>
            <person name="van Gent-Pelzer M.P.E."/>
            <person name="Joly D.L."/>
            <person name="van de Geest H.C."/>
            <person name="Bonants P.J.M."/>
            <person name="Smith D.S."/>
            <person name="Levesque C.A."/>
            <person name="van der Lee T.A.J."/>
        </authorList>
    </citation>
    <scope>NUCLEOTIDE SEQUENCE [LARGE SCALE GENOMIC DNA]</scope>
    <source>
        <strain evidence="4 5">CBS 675.73</strain>
    </source>
</reference>
<keyword evidence="2" id="KW-0472">Membrane</keyword>
<gene>
    <name evidence="4" type="ORF">CcCBS67573_g04567</name>
</gene>
<dbReference type="EMBL" id="QEAP01000141">
    <property type="protein sequence ID" value="TPX74152.1"/>
    <property type="molecule type" value="Genomic_DNA"/>
</dbReference>
<dbReference type="Proteomes" id="UP000320333">
    <property type="component" value="Unassembled WGS sequence"/>
</dbReference>
<sequence length="445" mass="46314">MHALHALLALLALSAHAVRAQVLTRLPASVLNNDATCTAAVNAALQKFYDCGFRITTASTTVDPSTTDVAASLCICEASTLNLINAMTPSCAAVPSSSSFIEPIASIKQSCSILSSVGGSTTTGTGSSGSGSSGTGSSGSGSSSSGSSGSGSSSSGSSNSQSDGGSKTGLIGGVIGGVVGIAVIGAIIYFYNKSKQQKSATPYTLDSQPMQPPHHQPPPQQQQQQQYVQQQQQYGQQQQQQQYYAQPQQLNPNVPPAGFNNTAPAGPTYAAIGAPQVAYAQSSVGDTYSSSRTTAYAPSIISASLPAVPAQEKQSQLFPQQLQQPQNNIANLMSAKQLESFAETTFDVREAELWSAGQTVAWLKSLQYPQPVLMSFSNNNCDGHLLKAIGKNVDSCKEALKSDFGITDVRTRTLLADSICALFEKQSHGYGASSGEQLPPGYTEF</sequence>
<keyword evidence="3" id="KW-0732">Signal</keyword>
<feature type="region of interest" description="Disordered" evidence="1">
    <location>
        <begin position="200"/>
        <end position="262"/>
    </location>
</feature>